<dbReference type="Pfam" id="PF01027">
    <property type="entry name" value="Bax1-I"/>
    <property type="match status" value="1"/>
</dbReference>
<dbReference type="GO" id="GO:0016020">
    <property type="term" value="C:membrane"/>
    <property type="evidence" value="ECO:0007669"/>
    <property type="project" value="UniProtKB-SubCell"/>
</dbReference>
<dbReference type="AlphaFoldDB" id="A0AA38SRS7"/>
<evidence type="ECO:0000313" key="8">
    <source>
        <dbReference type="Proteomes" id="UP001172457"/>
    </source>
</evidence>
<organism evidence="7 8">
    <name type="scientific">Centaurea solstitialis</name>
    <name type="common">yellow star-thistle</name>
    <dbReference type="NCBI Taxonomy" id="347529"/>
    <lineage>
        <taxon>Eukaryota</taxon>
        <taxon>Viridiplantae</taxon>
        <taxon>Streptophyta</taxon>
        <taxon>Embryophyta</taxon>
        <taxon>Tracheophyta</taxon>
        <taxon>Spermatophyta</taxon>
        <taxon>Magnoliopsida</taxon>
        <taxon>eudicotyledons</taxon>
        <taxon>Gunneridae</taxon>
        <taxon>Pentapetalae</taxon>
        <taxon>asterids</taxon>
        <taxon>campanulids</taxon>
        <taxon>Asterales</taxon>
        <taxon>Asteraceae</taxon>
        <taxon>Carduoideae</taxon>
        <taxon>Cardueae</taxon>
        <taxon>Centaureinae</taxon>
        <taxon>Centaurea</taxon>
    </lineage>
</organism>
<evidence type="ECO:0000313" key="7">
    <source>
        <dbReference type="EMBL" id="KAJ9547664.1"/>
    </source>
</evidence>
<evidence type="ECO:0000256" key="1">
    <source>
        <dbReference type="ARBA" id="ARBA00004141"/>
    </source>
</evidence>
<dbReference type="Proteomes" id="UP001172457">
    <property type="component" value="Chromosome 5"/>
</dbReference>
<feature type="transmembrane region" description="Helical" evidence="5">
    <location>
        <begin position="101"/>
        <end position="124"/>
    </location>
</feature>
<accession>A0AA38SRS7</accession>
<keyword evidence="8" id="KW-1185">Reference proteome</keyword>
<sequence length="210" mass="23268">MWNRTFQKTDDVESGATEPLYPAMIESPELRWSFIRKIYSIVAIQLILTVVVGAFVVSYHPVVTFLTTTRGGLACYILIIVTPFITLCPLSCYYKSHPVNYVLLAIFTVALAFAIGLSCAFTSGKLITNGLIVFFLQFLLKIISTSLSNFNNSALLKFFEFQPSDALKTIPTRSGRNCDRVRSQVGVSPLSTPEPDPGKRGNNERVSENA</sequence>
<feature type="transmembrane region" description="Helical" evidence="5">
    <location>
        <begin position="71"/>
        <end position="94"/>
    </location>
</feature>
<dbReference type="InterPro" id="IPR006214">
    <property type="entry name" value="Bax_inhibitor_1-related"/>
</dbReference>
<evidence type="ECO:0000256" key="3">
    <source>
        <dbReference type="ARBA" id="ARBA00022989"/>
    </source>
</evidence>
<comment type="subcellular location">
    <subcellularLocation>
        <location evidence="1">Membrane</location>
        <topology evidence="1">Multi-pass membrane protein</topology>
    </subcellularLocation>
</comment>
<evidence type="ECO:0008006" key="9">
    <source>
        <dbReference type="Google" id="ProtNLM"/>
    </source>
</evidence>
<comment type="caution">
    <text evidence="5">Lacks conserved residue(s) required for the propagation of feature annotation.</text>
</comment>
<dbReference type="PANTHER" id="PTHR23291">
    <property type="entry name" value="BAX INHIBITOR-RELATED"/>
    <property type="match status" value="1"/>
</dbReference>
<protein>
    <recommendedName>
        <fullName evidence="9">BI1-like protein</fullName>
    </recommendedName>
</protein>
<comment type="caution">
    <text evidence="7">The sequence shown here is derived from an EMBL/GenBank/DDBJ whole genome shotgun (WGS) entry which is preliminary data.</text>
</comment>
<evidence type="ECO:0000256" key="5">
    <source>
        <dbReference type="RuleBase" id="RU004379"/>
    </source>
</evidence>
<evidence type="ECO:0000256" key="6">
    <source>
        <dbReference type="SAM" id="MobiDB-lite"/>
    </source>
</evidence>
<dbReference type="EMBL" id="JARYMX010000005">
    <property type="protein sequence ID" value="KAJ9547664.1"/>
    <property type="molecule type" value="Genomic_DNA"/>
</dbReference>
<feature type="transmembrane region" description="Helical" evidence="5">
    <location>
        <begin position="38"/>
        <end position="59"/>
    </location>
</feature>
<dbReference type="PANTHER" id="PTHR23291:SF31">
    <property type="entry name" value="PROTEIN LIFEGUARD 4"/>
    <property type="match status" value="1"/>
</dbReference>
<comment type="similarity">
    <text evidence="5">Belongs to the BI1 family.</text>
</comment>
<keyword evidence="2 5" id="KW-0812">Transmembrane</keyword>
<feature type="region of interest" description="Disordered" evidence="6">
    <location>
        <begin position="182"/>
        <end position="210"/>
    </location>
</feature>
<evidence type="ECO:0000256" key="2">
    <source>
        <dbReference type="ARBA" id="ARBA00022692"/>
    </source>
</evidence>
<gene>
    <name evidence="7" type="ORF">OSB04_020207</name>
</gene>
<keyword evidence="3 5" id="KW-1133">Transmembrane helix</keyword>
<proteinExistence type="inferred from homology"/>
<evidence type="ECO:0000256" key="4">
    <source>
        <dbReference type="ARBA" id="ARBA00023136"/>
    </source>
</evidence>
<feature type="compositionally biased region" description="Basic and acidic residues" evidence="6">
    <location>
        <begin position="196"/>
        <end position="210"/>
    </location>
</feature>
<feature type="transmembrane region" description="Helical" evidence="5">
    <location>
        <begin position="130"/>
        <end position="150"/>
    </location>
</feature>
<reference evidence="7" key="1">
    <citation type="submission" date="2023-03" db="EMBL/GenBank/DDBJ databases">
        <title>Chromosome-scale reference genome and RAD-based genetic map of yellow starthistle (Centaurea solstitialis) reveal putative structural variation and QTLs associated with invader traits.</title>
        <authorList>
            <person name="Reatini B."/>
            <person name="Cang F.A."/>
            <person name="Jiang Q."/>
            <person name="Mckibben M.T.W."/>
            <person name="Barker M.S."/>
            <person name="Rieseberg L.H."/>
            <person name="Dlugosch K.M."/>
        </authorList>
    </citation>
    <scope>NUCLEOTIDE SEQUENCE</scope>
    <source>
        <strain evidence="7">CAN-66</strain>
        <tissue evidence="7">Leaf</tissue>
    </source>
</reference>
<keyword evidence="4 5" id="KW-0472">Membrane</keyword>
<name>A0AA38SRS7_9ASTR</name>